<dbReference type="RefSeq" id="WP_096353721.1">
    <property type="nucleotide sequence ID" value="NZ_AP017313.1"/>
</dbReference>
<dbReference type="Proteomes" id="UP000218263">
    <property type="component" value="Chromosome"/>
</dbReference>
<protein>
    <submittedName>
        <fullName evidence="1">Uncharacterized protein</fullName>
    </submittedName>
</protein>
<keyword evidence="2" id="KW-1185">Reference proteome</keyword>
<organism evidence="1 2">
    <name type="scientific">Mucilaginibacter gotjawali</name>
    <dbReference type="NCBI Taxonomy" id="1550579"/>
    <lineage>
        <taxon>Bacteria</taxon>
        <taxon>Pseudomonadati</taxon>
        <taxon>Bacteroidota</taxon>
        <taxon>Sphingobacteriia</taxon>
        <taxon>Sphingobacteriales</taxon>
        <taxon>Sphingobacteriaceae</taxon>
        <taxon>Mucilaginibacter</taxon>
    </lineage>
</organism>
<evidence type="ECO:0000313" key="2">
    <source>
        <dbReference type="Proteomes" id="UP000218263"/>
    </source>
</evidence>
<proteinExistence type="predicted"/>
<dbReference type="AlphaFoldDB" id="A0A0X8X5D7"/>
<evidence type="ECO:0000313" key="1">
    <source>
        <dbReference type="EMBL" id="BAU55412.1"/>
    </source>
</evidence>
<dbReference type="EMBL" id="AP017313">
    <property type="protein sequence ID" value="BAU55412.1"/>
    <property type="molecule type" value="Genomic_DNA"/>
</dbReference>
<accession>A0A0X8X5D7</accession>
<dbReference type="Pfam" id="PF10899">
    <property type="entry name" value="AbiGi"/>
    <property type="match status" value="1"/>
</dbReference>
<dbReference type="OrthoDB" id="680500at2"/>
<dbReference type="InterPro" id="IPR021223">
    <property type="entry name" value="AbiGi"/>
</dbReference>
<name>A0A0X8X5D7_9SPHI</name>
<reference evidence="1 2" key="1">
    <citation type="submission" date="2015-12" db="EMBL/GenBank/DDBJ databases">
        <title>Genome sequence of Mucilaginibacter gotjawali.</title>
        <authorList>
            <person name="Lee J.S."/>
            <person name="Lee K.C."/>
            <person name="Kim K.K."/>
            <person name="Lee B.W."/>
        </authorList>
    </citation>
    <scope>NUCLEOTIDE SEQUENCE [LARGE SCALE GENOMIC DNA]</scope>
    <source>
        <strain evidence="1 2">SA3-7</strain>
    </source>
</reference>
<sequence length="246" mass="28393">MPISTNSIIHYTDTIAKLEAILVEGLGIKYCAEKLALHGESHSHAAHPMISFCDVPLSQSYKHFSAYGKYGIGLSKTWANNMGVNPVLYIESKSSISKTIKNLITERRKKDSNLTDVQKDEILRIKCFTKNYSGPLKRKEMNEKNYRFYDEREWRLVPEAEQLDGAKFSVSLSAYEKEKDDYNDKIKDMRFTFMPNDISYIIVDKTQEIPQIINKLRSEYSNRCTAQELDILFSKISSTEQILSDY</sequence>
<gene>
    <name evidence="1" type="ORF">MgSA37_03596</name>
</gene>
<dbReference type="KEGG" id="mgot:MgSA37_03596"/>